<gene>
    <name evidence="2" type="ORF">JAAARDRAFT_634573</name>
</gene>
<reference evidence="3" key="1">
    <citation type="journal article" date="2014" name="Proc. Natl. Acad. Sci. U.S.A.">
        <title>Extensive sampling of basidiomycete genomes demonstrates inadequacy of the white-rot/brown-rot paradigm for wood decay fungi.</title>
        <authorList>
            <person name="Riley R."/>
            <person name="Salamov A.A."/>
            <person name="Brown D.W."/>
            <person name="Nagy L.G."/>
            <person name="Floudas D."/>
            <person name="Held B.W."/>
            <person name="Levasseur A."/>
            <person name="Lombard V."/>
            <person name="Morin E."/>
            <person name="Otillar R."/>
            <person name="Lindquist E.A."/>
            <person name="Sun H."/>
            <person name="LaButti K.M."/>
            <person name="Schmutz J."/>
            <person name="Jabbour D."/>
            <person name="Luo H."/>
            <person name="Baker S.E."/>
            <person name="Pisabarro A.G."/>
            <person name="Walton J.D."/>
            <person name="Blanchette R.A."/>
            <person name="Henrissat B."/>
            <person name="Martin F."/>
            <person name="Cullen D."/>
            <person name="Hibbett D.S."/>
            <person name="Grigoriev I.V."/>
        </authorList>
    </citation>
    <scope>NUCLEOTIDE SEQUENCE [LARGE SCALE GENOMIC DNA]</scope>
    <source>
        <strain evidence="3">MUCL 33604</strain>
    </source>
</reference>
<dbReference type="AlphaFoldDB" id="A0A067QBB2"/>
<evidence type="ECO:0000256" key="1">
    <source>
        <dbReference type="SAM" id="MobiDB-lite"/>
    </source>
</evidence>
<proteinExistence type="predicted"/>
<keyword evidence="3" id="KW-1185">Reference proteome</keyword>
<feature type="compositionally biased region" description="Polar residues" evidence="1">
    <location>
        <begin position="1"/>
        <end position="13"/>
    </location>
</feature>
<dbReference type="EMBL" id="KL197715">
    <property type="protein sequence ID" value="KDQ59866.1"/>
    <property type="molecule type" value="Genomic_DNA"/>
</dbReference>
<dbReference type="HOGENOM" id="CLU_1652410_0_0_1"/>
<organism evidence="2 3">
    <name type="scientific">Jaapia argillacea MUCL 33604</name>
    <dbReference type="NCBI Taxonomy" id="933084"/>
    <lineage>
        <taxon>Eukaryota</taxon>
        <taxon>Fungi</taxon>
        <taxon>Dikarya</taxon>
        <taxon>Basidiomycota</taxon>
        <taxon>Agaricomycotina</taxon>
        <taxon>Agaricomycetes</taxon>
        <taxon>Agaricomycetidae</taxon>
        <taxon>Jaapiales</taxon>
        <taxon>Jaapiaceae</taxon>
        <taxon>Jaapia</taxon>
    </lineage>
</organism>
<sequence>MTASHLQSDSSIHCNRAASEPASGGYPTNRDLTSPVNRKSQAQVRNEIELRVRVGRVDNGRVLNFRRVGIGESLSETEEGKNVPFPEHTSDDKESFVEVIDQSAFLRRRKRIAYMMVCTHSRQFRRKYFSAGCPRWCGSQVCNFIDKSTWHFVVVWSLCH</sequence>
<dbReference type="InParanoid" id="A0A067QBB2"/>
<feature type="compositionally biased region" description="Polar residues" evidence="1">
    <location>
        <begin position="30"/>
        <end position="42"/>
    </location>
</feature>
<evidence type="ECO:0000313" key="2">
    <source>
        <dbReference type="EMBL" id="KDQ59866.1"/>
    </source>
</evidence>
<protein>
    <submittedName>
        <fullName evidence="2">Uncharacterized protein</fullName>
    </submittedName>
</protein>
<dbReference type="Proteomes" id="UP000027265">
    <property type="component" value="Unassembled WGS sequence"/>
</dbReference>
<feature type="region of interest" description="Disordered" evidence="1">
    <location>
        <begin position="1"/>
        <end position="42"/>
    </location>
</feature>
<evidence type="ECO:0000313" key="3">
    <source>
        <dbReference type="Proteomes" id="UP000027265"/>
    </source>
</evidence>
<name>A0A067QBB2_9AGAM</name>
<accession>A0A067QBB2</accession>